<dbReference type="GeneID" id="19468155"/>
<dbReference type="OrthoDB" id="3565419at2759"/>
<reference evidence="3 4" key="1">
    <citation type="journal article" date="2013" name="BMC Genomics">
        <title>Genomics-driven discovery of the pneumocandin biosynthetic gene cluster in the fungus Glarea lozoyensis.</title>
        <authorList>
            <person name="Chen L."/>
            <person name="Yue Q."/>
            <person name="Zhang X."/>
            <person name="Xiang M."/>
            <person name="Wang C."/>
            <person name="Li S."/>
            <person name="Che Y."/>
            <person name="Ortiz-Lopez F.J."/>
            <person name="Bills G.F."/>
            <person name="Liu X."/>
            <person name="An Z."/>
        </authorList>
    </citation>
    <scope>NUCLEOTIDE SEQUENCE [LARGE SCALE GENOMIC DNA]</scope>
    <source>
        <strain evidence="4">ATCC 20868 / MF5171</strain>
    </source>
</reference>
<dbReference type="HOGENOM" id="CLU_1082010_0_0_1"/>
<evidence type="ECO:0000256" key="1">
    <source>
        <dbReference type="PROSITE-ProRule" id="PRU00042"/>
    </source>
</evidence>
<dbReference type="GO" id="GO:0008270">
    <property type="term" value="F:zinc ion binding"/>
    <property type="evidence" value="ECO:0007669"/>
    <property type="project" value="UniProtKB-KW"/>
</dbReference>
<keyword evidence="1" id="KW-0862">Zinc</keyword>
<dbReference type="PROSITE" id="PS50157">
    <property type="entry name" value="ZINC_FINGER_C2H2_2"/>
    <property type="match status" value="1"/>
</dbReference>
<proteinExistence type="predicted"/>
<dbReference type="RefSeq" id="XP_008076259.1">
    <property type="nucleotide sequence ID" value="XM_008078068.1"/>
</dbReference>
<feature type="domain" description="C2H2-type" evidence="2">
    <location>
        <begin position="26"/>
        <end position="54"/>
    </location>
</feature>
<protein>
    <submittedName>
        <fullName evidence="3">C2H2 and C2HC zinc finger</fullName>
    </submittedName>
</protein>
<dbReference type="EMBL" id="KE145352">
    <property type="protein sequence ID" value="EPE36944.1"/>
    <property type="molecule type" value="Genomic_DNA"/>
</dbReference>
<evidence type="ECO:0000259" key="2">
    <source>
        <dbReference type="PROSITE" id="PS50157"/>
    </source>
</evidence>
<dbReference type="KEGG" id="glz:GLAREA_09107"/>
<dbReference type="Proteomes" id="UP000016922">
    <property type="component" value="Unassembled WGS sequence"/>
</dbReference>
<dbReference type="Gene3D" id="3.30.160.60">
    <property type="entry name" value="Classic Zinc Finger"/>
    <property type="match status" value="1"/>
</dbReference>
<evidence type="ECO:0000313" key="3">
    <source>
        <dbReference type="EMBL" id="EPE36944.1"/>
    </source>
</evidence>
<dbReference type="AlphaFoldDB" id="S3DIG1"/>
<dbReference type="InterPro" id="IPR013087">
    <property type="entry name" value="Znf_C2H2_type"/>
</dbReference>
<dbReference type="SMART" id="SM00355">
    <property type="entry name" value="ZnF_C2H2"/>
    <property type="match status" value="2"/>
</dbReference>
<evidence type="ECO:0000313" key="4">
    <source>
        <dbReference type="Proteomes" id="UP000016922"/>
    </source>
</evidence>
<gene>
    <name evidence="3" type="ORF">GLAREA_09107</name>
</gene>
<organism evidence="3 4">
    <name type="scientific">Glarea lozoyensis (strain ATCC 20868 / MF5171)</name>
    <dbReference type="NCBI Taxonomy" id="1116229"/>
    <lineage>
        <taxon>Eukaryota</taxon>
        <taxon>Fungi</taxon>
        <taxon>Dikarya</taxon>
        <taxon>Ascomycota</taxon>
        <taxon>Pezizomycotina</taxon>
        <taxon>Leotiomycetes</taxon>
        <taxon>Helotiales</taxon>
        <taxon>Helotiaceae</taxon>
        <taxon>Glarea</taxon>
    </lineage>
</organism>
<keyword evidence="4" id="KW-1185">Reference proteome</keyword>
<name>S3DIG1_GLAL2</name>
<keyword evidence="1" id="KW-0479">Metal-binding</keyword>
<accession>S3DIG1</accession>
<sequence>MPPRPKSSMEGHIERVYRKKDSKTKHSCQICTKIFASRNGMKRHENEIHHLPKKCPYCYRAIRRLPNLRLHVKAQHGTELGTVVMVDIVPAMDEALSLASSSSQASPVTPSPTTDVTLYDPESSSIRLGYAPLGQNSLPLDPSIPIGHATSNILETRAMEQTAFGYVNTPGQAVADFGPGNWASSYNPALQMGQLSLSDGYQMQPMGWTTPNGALTDLNDQLLPVGAYYGPVGVDAQMEDISANRIQEMDDDDYAGI</sequence>
<keyword evidence="1" id="KW-0863">Zinc-finger</keyword>
<dbReference type="PROSITE" id="PS00028">
    <property type="entry name" value="ZINC_FINGER_C2H2_1"/>
    <property type="match status" value="2"/>
</dbReference>